<dbReference type="GO" id="GO:0009063">
    <property type="term" value="P:amino acid catabolic process"/>
    <property type="evidence" value="ECO:0007669"/>
    <property type="project" value="TreeGrafter"/>
</dbReference>
<keyword evidence="1" id="KW-0732">Signal</keyword>
<feature type="domain" description="Amine oxidase" evidence="2">
    <location>
        <begin position="80"/>
        <end position="565"/>
    </location>
</feature>
<keyword evidence="4" id="KW-1185">Reference proteome</keyword>
<dbReference type="InParanoid" id="A0A2J6TER7"/>
<evidence type="ECO:0000313" key="4">
    <source>
        <dbReference type="Proteomes" id="UP000235371"/>
    </source>
</evidence>
<evidence type="ECO:0000256" key="1">
    <source>
        <dbReference type="SAM" id="SignalP"/>
    </source>
</evidence>
<dbReference type="GO" id="GO:0001716">
    <property type="term" value="F:L-amino-acid oxidase activity"/>
    <property type="evidence" value="ECO:0007669"/>
    <property type="project" value="TreeGrafter"/>
</dbReference>
<dbReference type="InterPro" id="IPR002937">
    <property type="entry name" value="Amino_oxidase"/>
</dbReference>
<dbReference type="Proteomes" id="UP000235371">
    <property type="component" value="Unassembled WGS sequence"/>
</dbReference>
<dbReference type="Gene3D" id="3.50.50.60">
    <property type="entry name" value="FAD/NAD(P)-binding domain"/>
    <property type="match status" value="1"/>
</dbReference>
<dbReference type="Gene3D" id="3.90.660.10">
    <property type="match status" value="1"/>
</dbReference>
<dbReference type="InterPro" id="IPR036188">
    <property type="entry name" value="FAD/NAD-bd_sf"/>
</dbReference>
<sequence>MILIKLFPTLWAFTSLIICLDASSILEQSRNHPRSHPTAGNTRDSFLQKILHNSADYGNFSAASPSKVPLKVGIIGAGAAGLYSAILLESLGIDYEILEANTRIGGRIYTHRFDEARWLKSKPGQSDYYNYYDVGAMRFPGMAWMDRIIGTQNSSLVSYINAKVKSSTDKVKLIPYYFQANDTFRLYNDKLVYNQVTPSANTFGVSISEGGTISDPKFSAMSPGTVLDDALKDLLTALVKDFDTGFDKLMEYDQLSVRAFLLKQGYTSQDIDWLETIDDATEHYDCGSLSQATLEAWIFDETPLNSWQAVEGGMDRIINGMVKILKNSVVTSKRVTGLKPGANGSVTAVIDETEERSYAHVINTPPLGVVQTMDMTGLNLDYAKKSAIRQLRYDPAGKIGMTFKTRWWENLPGKFKGGQSFTDLPLRRAVYPSYGVNTTNAAGAMIASYTWGQDSARLGAFYGDFTSIPHVVSTTIRDLARLNNVTHQFLLDQFVDYHVWNWYGHEFSIGAFASFAPAQFSTVMPALLQPAYFGKVHFAGEALSSGHGWIIGALNSAYRAVAEVLAVEGLAGKLQELVDTWGLVDEVDMGWYKIG</sequence>
<dbReference type="SUPFAM" id="SSF51905">
    <property type="entry name" value="FAD/NAD(P)-binding domain"/>
    <property type="match status" value="1"/>
</dbReference>
<feature type="chain" id="PRO_5014430764" evidence="1">
    <location>
        <begin position="23"/>
        <end position="595"/>
    </location>
</feature>
<dbReference type="PANTHER" id="PTHR10742">
    <property type="entry name" value="FLAVIN MONOAMINE OXIDASE"/>
    <property type="match status" value="1"/>
</dbReference>
<dbReference type="Pfam" id="PF01593">
    <property type="entry name" value="Amino_oxidase"/>
    <property type="match status" value="1"/>
</dbReference>
<dbReference type="OrthoDB" id="7777654at2759"/>
<feature type="signal peptide" evidence="1">
    <location>
        <begin position="1"/>
        <end position="22"/>
    </location>
</feature>
<proteinExistence type="predicted"/>
<organism evidence="3 4">
    <name type="scientific">Hyaloscypha bicolor E</name>
    <dbReference type="NCBI Taxonomy" id="1095630"/>
    <lineage>
        <taxon>Eukaryota</taxon>
        <taxon>Fungi</taxon>
        <taxon>Dikarya</taxon>
        <taxon>Ascomycota</taxon>
        <taxon>Pezizomycotina</taxon>
        <taxon>Leotiomycetes</taxon>
        <taxon>Helotiales</taxon>
        <taxon>Hyaloscyphaceae</taxon>
        <taxon>Hyaloscypha</taxon>
        <taxon>Hyaloscypha bicolor</taxon>
    </lineage>
</organism>
<dbReference type="RefSeq" id="XP_024738397.1">
    <property type="nucleotide sequence ID" value="XM_024874611.1"/>
</dbReference>
<reference evidence="3 4" key="1">
    <citation type="submission" date="2016-04" db="EMBL/GenBank/DDBJ databases">
        <title>A degradative enzymes factory behind the ericoid mycorrhizal symbiosis.</title>
        <authorList>
            <consortium name="DOE Joint Genome Institute"/>
            <person name="Martino E."/>
            <person name="Morin E."/>
            <person name="Grelet G."/>
            <person name="Kuo A."/>
            <person name="Kohler A."/>
            <person name="Daghino S."/>
            <person name="Barry K."/>
            <person name="Choi C."/>
            <person name="Cichocki N."/>
            <person name="Clum A."/>
            <person name="Copeland A."/>
            <person name="Hainaut M."/>
            <person name="Haridas S."/>
            <person name="Labutti K."/>
            <person name="Lindquist E."/>
            <person name="Lipzen A."/>
            <person name="Khouja H.-R."/>
            <person name="Murat C."/>
            <person name="Ohm R."/>
            <person name="Olson A."/>
            <person name="Spatafora J."/>
            <person name="Veneault-Fourrey C."/>
            <person name="Henrissat B."/>
            <person name="Grigoriev I."/>
            <person name="Martin F."/>
            <person name="Perotto S."/>
        </authorList>
    </citation>
    <scope>NUCLEOTIDE SEQUENCE [LARGE SCALE GENOMIC DNA]</scope>
    <source>
        <strain evidence="3 4">E</strain>
    </source>
</reference>
<evidence type="ECO:0000313" key="3">
    <source>
        <dbReference type="EMBL" id="PMD61493.1"/>
    </source>
</evidence>
<protein>
    <submittedName>
        <fullName evidence="3">Flavin-containing amine oxidase</fullName>
    </submittedName>
</protein>
<dbReference type="Gene3D" id="1.20.1440.240">
    <property type="match status" value="1"/>
</dbReference>
<evidence type="ECO:0000259" key="2">
    <source>
        <dbReference type="Pfam" id="PF01593"/>
    </source>
</evidence>
<dbReference type="STRING" id="1095630.A0A2J6TER7"/>
<accession>A0A2J6TER7</accession>
<gene>
    <name evidence="3" type="ORF">K444DRAFT_527129</name>
</gene>
<dbReference type="AlphaFoldDB" id="A0A2J6TER7"/>
<dbReference type="GeneID" id="36582691"/>
<dbReference type="PANTHER" id="PTHR10742:SF342">
    <property type="entry name" value="AMINE OXIDASE"/>
    <property type="match status" value="1"/>
</dbReference>
<dbReference type="InterPro" id="IPR050281">
    <property type="entry name" value="Flavin_monoamine_oxidase"/>
</dbReference>
<dbReference type="SUPFAM" id="SSF54373">
    <property type="entry name" value="FAD-linked reductases, C-terminal domain"/>
    <property type="match status" value="1"/>
</dbReference>
<dbReference type="EMBL" id="KZ613786">
    <property type="protein sequence ID" value="PMD61493.1"/>
    <property type="molecule type" value="Genomic_DNA"/>
</dbReference>
<name>A0A2J6TER7_9HELO</name>